<evidence type="ECO:0000256" key="4">
    <source>
        <dbReference type="ARBA" id="ARBA00023062"/>
    </source>
</evidence>
<evidence type="ECO:0000256" key="3">
    <source>
        <dbReference type="ARBA" id="ARBA00023002"/>
    </source>
</evidence>
<keyword evidence="3 5" id="KW-0560">Oxidoreductase</keyword>
<keyword evidence="8" id="KW-1185">Reference proteome</keyword>
<evidence type="ECO:0000256" key="2">
    <source>
        <dbReference type="ARBA" id="ARBA00012695"/>
    </source>
</evidence>
<comment type="function">
    <text evidence="5">Converts proline to delta-1-pyrroline-5-carboxylate.</text>
</comment>
<dbReference type="SUPFAM" id="SSF51730">
    <property type="entry name" value="FAD-linked oxidoreductase"/>
    <property type="match status" value="1"/>
</dbReference>
<accession>A0ABR1K018</accession>
<protein>
    <recommendedName>
        <fullName evidence="2 5">Proline dehydrogenase</fullName>
        <ecNumber evidence="2 5">1.5.5.2</ecNumber>
    </recommendedName>
</protein>
<dbReference type="PANTHER" id="PTHR13914">
    <property type="entry name" value="PROLINE OXIDASE"/>
    <property type="match status" value="1"/>
</dbReference>
<dbReference type="PANTHER" id="PTHR13914:SF0">
    <property type="entry name" value="PROLINE DEHYDROGENASE 1, MITOCHONDRIAL"/>
    <property type="match status" value="1"/>
</dbReference>
<dbReference type="InterPro" id="IPR002872">
    <property type="entry name" value="Proline_DH_dom"/>
</dbReference>
<dbReference type="EC" id="1.5.5.2" evidence="2 5"/>
<keyword evidence="4 5" id="KW-0642">Proline metabolism</keyword>
<dbReference type="EMBL" id="JBANRG010000003">
    <property type="protein sequence ID" value="KAK7469102.1"/>
    <property type="molecule type" value="Genomic_DNA"/>
</dbReference>
<organism evidence="7 8">
    <name type="scientific">Marasmiellus scandens</name>
    <dbReference type="NCBI Taxonomy" id="2682957"/>
    <lineage>
        <taxon>Eukaryota</taxon>
        <taxon>Fungi</taxon>
        <taxon>Dikarya</taxon>
        <taxon>Basidiomycota</taxon>
        <taxon>Agaricomycotina</taxon>
        <taxon>Agaricomycetes</taxon>
        <taxon>Agaricomycetidae</taxon>
        <taxon>Agaricales</taxon>
        <taxon>Marasmiineae</taxon>
        <taxon>Omphalotaceae</taxon>
        <taxon>Marasmiellus</taxon>
    </lineage>
</organism>
<evidence type="ECO:0000313" key="8">
    <source>
        <dbReference type="Proteomes" id="UP001498398"/>
    </source>
</evidence>
<evidence type="ECO:0000313" key="7">
    <source>
        <dbReference type="EMBL" id="KAK7469102.1"/>
    </source>
</evidence>
<comment type="similarity">
    <text evidence="1 5">Belongs to the proline oxidase family.</text>
</comment>
<keyword evidence="5" id="KW-0274">FAD</keyword>
<feature type="domain" description="Proline dehydrogenase" evidence="6">
    <location>
        <begin position="186"/>
        <end position="559"/>
    </location>
</feature>
<keyword evidence="5" id="KW-0285">Flavoprotein</keyword>
<comment type="caution">
    <text evidence="7">The sequence shown here is derived from an EMBL/GenBank/DDBJ whole genome shotgun (WGS) entry which is preliminary data.</text>
</comment>
<sequence>MLACFARKSTFLASVTSRGALLRQYGIRHASSQTSTLSLRRGLRVGLSGSLIALVGTGIFGLNRIYADSQTLDDDKSKFDGPTSRDSIGRLTRTYVVYSMCSIPGLIDFAPRMLDMLTSVPLVREITQAFVRITFFDQFVGGDTAHQVVPLLRDLRSNNKGALFAYSIEVDEREATSSTTKKKDAEPTHKRIVNEMIHCIDVAADFEDKVVGNSPIGRRTWVAVKMTALLPDAQSLVNLSSYILTVRKPLPVPFPGCPRLSDLDVLYQNTSSAPRPLTNEDVVSLRELHANLRRICTRAKERGVKIILDAEYSWYQPAIDALQLSLMQEFNKYEHDDKTIQPLVYGTFQAYLRRTPSYLAESFKDADRNNYVLGVKLVRGAYHPHEVAAHEEHMAGKLSTSISSEAQPPVWLNKEETDECYNECAKVLVTKIKQDIENSHRIGISKVFGKSSSAGRRQHIGVLFGTHNWTSTRLILNQLVNSGLASVEGNIEDGIVIIPDEVTERLTMGQLYGMNDALSDYIVHRTRSNAPMVIKYVPYGALSEVMPYLSRRAIENKSVLGNGTAQEERRRAGKEIWTRLFSWAHF</sequence>
<dbReference type="Gene3D" id="3.20.20.220">
    <property type="match status" value="1"/>
</dbReference>
<evidence type="ECO:0000259" key="6">
    <source>
        <dbReference type="Pfam" id="PF01619"/>
    </source>
</evidence>
<dbReference type="InterPro" id="IPR015659">
    <property type="entry name" value="Proline_oxidase"/>
</dbReference>
<evidence type="ECO:0000256" key="1">
    <source>
        <dbReference type="ARBA" id="ARBA00005869"/>
    </source>
</evidence>
<proteinExistence type="inferred from homology"/>
<gene>
    <name evidence="7" type="ORF">VKT23_003593</name>
</gene>
<name>A0ABR1K018_9AGAR</name>
<dbReference type="InterPro" id="IPR029041">
    <property type="entry name" value="FAD-linked_oxidoreductase-like"/>
</dbReference>
<reference evidence="7 8" key="1">
    <citation type="submission" date="2024-01" db="EMBL/GenBank/DDBJ databases">
        <title>A draft genome for the cacao thread blight pathogen Marasmiellus scandens.</title>
        <authorList>
            <person name="Baruah I.K."/>
            <person name="Leung J."/>
            <person name="Bukari Y."/>
            <person name="Amoako-Attah I."/>
            <person name="Meinhardt L.W."/>
            <person name="Bailey B.A."/>
            <person name="Cohen S.P."/>
        </authorList>
    </citation>
    <scope>NUCLEOTIDE SEQUENCE [LARGE SCALE GENOMIC DNA]</scope>
    <source>
        <strain evidence="7 8">GH-19</strain>
    </source>
</reference>
<comment type="catalytic activity">
    <reaction evidence="5">
        <text>L-proline + a quinone = (S)-1-pyrroline-5-carboxylate + a quinol + H(+)</text>
        <dbReference type="Rhea" id="RHEA:23784"/>
        <dbReference type="ChEBI" id="CHEBI:15378"/>
        <dbReference type="ChEBI" id="CHEBI:17388"/>
        <dbReference type="ChEBI" id="CHEBI:24646"/>
        <dbReference type="ChEBI" id="CHEBI:60039"/>
        <dbReference type="ChEBI" id="CHEBI:132124"/>
        <dbReference type="EC" id="1.5.5.2"/>
    </reaction>
</comment>
<evidence type="ECO:0000256" key="5">
    <source>
        <dbReference type="RuleBase" id="RU364054"/>
    </source>
</evidence>
<dbReference type="Proteomes" id="UP001498398">
    <property type="component" value="Unassembled WGS sequence"/>
</dbReference>
<comment type="cofactor">
    <cofactor evidence="5">
        <name>FAD</name>
        <dbReference type="ChEBI" id="CHEBI:57692"/>
    </cofactor>
</comment>
<dbReference type="Pfam" id="PF01619">
    <property type="entry name" value="Pro_dh"/>
    <property type="match status" value="1"/>
</dbReference>